<proteinExistence type="predicted"/>
<keyword evidence="1 2" id="KW-0694">RNA-binding</keyword>
<dbReference type="CDD" id="cd00590">
    <property type="entry name" value="RRM_SF"/>
    <property type="match status" value="3"/>
</dbReference>
<evidence type="ECO:0000259" key="4">
    <source>
        <dbReference type="PROSITE" id="PS50102"/>
    </source>
</evidence>
<dbReference type="PROSITE" id="PS50102">
    <property type="entry name" value="RRM"/>
    <property type="match status" value="2"/>
</dbReference>
<evidence type="ECO:0000313" key="5">
    <source>
        <dbReference type="EMBL" id="KAA8496481.1"/>
    </source>
</evidence>
<name>A0A5J4YY08_PORPP</name>
<feature type="domain" description="RRM" evidence="4">
    <location>
        <begin position="152"/>
        <end position="230"/>
    </location>
</feature>
<dbReference type="Pfam" id="PF00076">
    <property type="entry name" value="RRM_1"/>
    <property type="match status" value="2"/>
</dbReference>
<evidence type="ECO:0000256" key="2">
    <source>
        <dbReference type="PROSITE-ProRule" id="PRU00176"/>
    </source>
</evidence>
<organism evidence="5 6">
    <name type="scientific">Porphyridium purpureum</name>
    <name type="common">Red alga</name>
    <name type="synonym">Porphyridium cruentum</name>
    <dbReference type="NCBI Taxonomy" id="35688"/>
    <lineage>
        <taxon>Eukaryota</taxon>
        <taxon>Rhodophyta</taxon>
        <taxon>Bangiophyceae</taxon>
        <taxon>Porphyridiales</taxon>
        <taxon>Porphyridiaceae</taxon>
        <taxon>Porphyridium</taxon>
    </lineage>
</organism>
<feature type="domain" description="RRM" evidence="4">
    <location>
        <begin position="232"/>
        <end position="305"/>
    </location>
</feature>
<reference evidence="6" key="1">
    <citation type="journal article" date="2019" name="Nat. Commun.">
        <title>Expansion of phycobilisome linker gene families in mesophilic red algae.</title>
        <authorList>
            <person name="Lee J."/>
            <person name="Kim D."/>
            <person name="Bhattacharya D."/>
            <person name="Yoon H.S."/>
        </authorList>
    </citation>
    <scope>NUCLEOTIDE SEQUENCE [LARGE SCALE GENOMIC DNA]</scope>
    <source>
        <strain evidence="6">CCMP 1328</strain>
    </source>
</reference>
<accession>A0A5J4YY08</accession>
<feature type="region of interest" description="Disordered" evidence="3">
    <location>
        <begin position="112"/>
        <end position="133"/>
    </location>
</feature>
<protein>
    <submittedName>
        <fullName evidence="5">Polyadenylate-binding protein 1</fullName>
    </submittedName>
</protein>
<comment type="caution">
    <text evidence="5">The sequence shown here is derived from an EMBL/GenBank/DDBJ whole genome shotgun (WGS) entry which is preliminary data.</text>
</comment>
<evidence type="ECO:0000313" key="6">
    <source>
        <dbReference type="Proteomes" id="UP000324585"/>
    </source>
</evidence>
<keyword evidence="6" id="KW-1185">Reference proteome</keyword>
<dbReference type="GO" id="GO:0003723">
    <property type="term" value="F:RNA binding"/>
    <property type="evidence" value="ECO:0007669"/>
    <property type="project" value="UniProtKB-UniRule"/>
</dbReference>
<dbReference type="Gene3D" id="3.30.70.330">
    <property type="match status" value="3"/>
</dbReference>
<dbReference type="Proteomes" id="UP000324585">
    <property type="component" value="Unassembled WGS sequence"/>
</dbReference>
<dbReference type="InterPro" id="IPR000504">
    <property type="entry name" value="RRM_dom"/>
</dbReference>
<evidence type="ECO:0000256" key="3">
    <source>
        <dbReference type="SAM" id="MobiDB-lite"/>
    </source>
</evidence>
<dbReference type="SUPFAM" id="SSF54928">
    <property type="entry name" value="RNA-binding domain, RBD"/>
    <property type="match status" value="2"/>
</dbReference>
<dbReference type="InterPro" id="IPR035979">
    <property type="entry name" value="RBD_domain_sf"/>
</dbReference>
<dbReference type="AlphaFoldDB" id="A0A5J4YY08"/>
<evidence type="ECO:0000256" key="1">
    <source>
        <dbReference type="ARBA" id="ARBA00022884"/>
    </source>
</evidence>
<gene>
    <name evidence="5" type="ORF">FVE85_0210</name>
</gene>
<dbReference type="InterPro" id="IPR012677">
    <property type="entry name" value="Nucleotide-bd_a/b_plait_sf"/>
</dbReference>
<dbReference type="PANTHER" id="PTHR23189">
    <property type="entry name" value="RNA RECOGNITION MOTIF-CONTAINING"/>
    <property type="match status" value="1"/>
</dbReference>
<dbReference type="SMART" id="SM00360">
    <property type="entry name" value="RRM"/>
    <property type="match status" value="2"/>
</dbReference>
<sequence>MSTTVGLESFASCGRLAEHTRYSYPWCGVFLESATSEQDDSRAVLEQHSHESLQFISPVTPAPQAGSLARAVAEASLESSSNLPSLGVQIQRRLTLESTDTEHDVESHELELETGSESSGSVGHLSMHSAHDSSVEAQVGMDNIFAETHESRSLFVGDLGQNVSESMLLNEFSKYGKVTSVQIKRDRESGRSLGYCFVDFETAQDAENARRFGHRARIGSRAVRIGYAQRNTSLYVPSLAPSCTTKDLQAFFSSYGDLIESDTYVVTHKYGFVRFRTRAEAERAKRNAKHAVLCGQKVLTKWSEADLLRNVVQVQFNLAQSQFITRDNLYHVFHKFGRVVRIVLPEPATSAVDTRASAYVHFEESDAGQIAAENAIRRIKRVAGVQVYVLACCVCFCDWVEIRVAWTLAEVLT</sequence>
<dbReference type="EMBL" id="VRMN01000002">
    <property type="protein sequence ID" value="KAA8496481.1"/>
    <property type="molecule type" value="Genomic_DNA"/>
</dbReference>
<dbReference type="OrthoDB" id="439808at2759"/>